<dbReference type="Proteomes" id="UP000182829">
    <property type="component" value="Unassembled WGS sequence"/>
</dbReference>
<evidence type="ECO:0000256" key="9">
    <source>
        <dbReference type="ARBA" id="ARBA00022729"/>
    </source>
</evidence>
<evidence type="ECO:0000256" key="3">
    <source>
        <dbReference type="ARBA" id="ARBA00009327"/>
    </source>
</evidence>
<organism evidence="17 18">
    <name type="scientific">Natronobacterium gregoryi</name>
    <dbReference type="NCBI Taxonomy" id="44930"/>
    <lineage>
        <taxon>Archaea</taxon>
        <taxon>Methanobacteriati</taxon>
        <taxon>Methanobacteriota</taxon>
        <taxon>Stenosarchaea group</taxon>
        <taxon>Halobacteria</taxon>
        <taxon>Halobacteriales</taxon>
        <taxon>Natrialbaceae</taxon>
        <taxon>Natronobacterium</taxon>
    </lineage>
</organism>
<proteinExistence type="inferred from homology"/>
<dbReference type="GO" id="GO:0030115">
    <property type="term" value="C:S-layer"/>
    <property type="evidence" value="ECO:0007669"/>
    <property type="project" value="UniProtKB-SubCell"/>
</dbReference>
<dbReference type="NCBIfam" id="TIGR04207">
    <property type="entry name" value="halo_sig_pep"/>
    <property type="match status" value="1"/>
</dbReference>
<dbReference type="OMA" id="FAHEANA"/>
<dbReference type="InterPro" id="IPR013783">
    <property type="entry name" value="Ig-like_fold"/>
</dbReference>
<keyword evidence="5" id="KW-0134">Cell wall</keyword>
<evidence type="ECO:0000256" key="12">
    <source>
        <dbReference type="ARBA" id="ARBA00023180"/>
    </source>
</evidence>
<evidence type="ECO:0000259" key="16">
    <source>
        <dbReference type="Pfam" id="PF25162"/>
    </source>
</evidence>
<protein>
    <submittedName>
        <fullName evidence="17">PGF-CTERM protein/surface glycoprotein</fullName>
    </submittedName>
</protein>
<keyword evidence="11" id="KW-0472">Membrane</keyword>
<evidence type="ECO:0000313" key="17">
    <source>
        <dbReference type="EMBL" id="SFI72300.1"/>
    </source>
</evidence>
<dbReference type="Pfam" id="PF07705">
    <property type="entry name" value="CARDB"/>
    <property type="match status" value="1"/>
</dbReference>
<dbReference type="InterPro" id="IPR026371">
    <property type="entry name" value="PGF_CTERM"/>
</dbReference>
<accession>A0A1I3KIX6</accession>
<feature type="domain" description="DUF7827" evidence="16">
    <location>
        <begin position="250"/>
        <end position="360"/>
    </location>
</feature>
<keyword evidence="6" id="KW-0964">Secreted</keyword>
<evidence type="ECO:0000256" key="10">
    <source>
        <dbReference type="ARBA" id="ARBA00022989"/>
    </source>
</evidence>
<feature type="compositionally biased region" description="Acidic residues" evidence="13">
    <location>
        <begin position="565"/>
        <end position="574"/>
    </location>
</feature>
<dbReference type="AlphaFoldDB" id="A0A1I3KIX6"/>
<feature type="region of interest" description="Disordered" evidence="13">
    <location>
        <begin position="739"/>
        <end position="784"/>
    </location>
</feature>
<evidence type="ECO:0000259" key="14">
    <source>
        <dbReference type="Pfam" id="PF07705"/>
    </source>
</evidence>
<dbReference type="NCBIfam" id="TIGR04126">
    <property type="entry name" value="PGF_CTERM"/>
    <property type="match status" value="1"/>
</dbReference>
<feature type="domain" description="CARDB" evidence="14">
    <location>
        <begin position="665"/>
        <end position="740"/>
    </location>
</feature>
<evidence type="ECO:0000313" key="18">
    <source>
        <dbReference type="Proteomes" id="UP000182829"/>
    </source>
</evidence>
<dbReference type="InterPro" id="IPR057149">
    <property type="entry name" value="DUF7827"/>
</dbReference>
<feature type="region of interest" description="Disordered" evidence="13">
    <location>
        <begin position="563"/>
        <end position="594"/>
    </location>
</feature>
<keyword evidence="7" id="KW-0701">S-layer</keyword>
<name>A0A1I3KIX6_9EURY</name>
<evidence type="ECO:0000256" key="2">
    <source>
        <dbReference type="ARBA" id="ARBA00004237"/>
    </source>
</evidence>
<evidence type="ECO:0000256" key="13">
    <source>
        <dbReference type="SAM" id="MobiDB-lite"/>
    </source>
</evidence>
<evidence type="ECO:0000256" key="1">
    <source>
        <dbReference type="ARBA" id="ARBA00004236"/>
    </source>
</evidence>
<evidence type="ECO:0000256" key="4">
    <source>
        <dbReference type="ARBA" id="ARBA00022475"/>
    </source>
</evidence>
<dbReference type="InterPro" id="IPR011635">
    <property type="entry name" value="CARDB"/>
</dbReference>
<dbReference type="InterPro" id="IPR026452">
    <property type="entry name" value="Surf_glycop_sig_pep"/>
</dbReference>
<dbReference type="OrthoDB" id="205643at2157"/>
<dbReference type="Pfam" id="PF25162">
    <property type="entry name" value="DUF7827"/>
    <property type="match status" value="1"/>
</dbReference>
<dbReference type="NCBIfam" id="NF045517">
    <property type="entry name" value="halo_surf_dom"/>
    <property type="match status" value="1"/>
</dbReference>
<gene>
    <name evidence="17" type="ORF">SAMN05443661_10478</name>
</gene>
<evidence type="ECO:0000256" key="5">
    <source>
        <dbReference type="ARBA" id="ARBA00022512"/>
    </source>
</evidence>
<dbReference type="GO" id="GO:0005886">
    <property type="term" value="C:plasma membrane"/>
    <property type="evidence" value="ECO:0007669"/>
    <property type="project" value="UniProtKB-SubCell"/>
</dbReference>
<evidence type="ECO:0000256" key="11">
    <source>
        <dbReference type="ARBA" id="ARBA00023136"/>
    </source>
</evidence>
<dbReference type="EMBL" id="FORO01000004">
    <property type="protein sequence ID" value="SFI72300.1"/>
    <property type="molecule type" value="Genomic_DNA"/>
</dbReference>
<keyword evidence="12" id="KW-0325">Glycoprotein</keyword>
<evidence type="ECO:0000256" key="6">
    <source>
        <dbReference type="ARBA" id="ARBA00022525"/>
    </source>
</evidence>
<sequence>MTSDPSYREKGRAVFLAAIMIVSVFAMSAAFAGTAVADDPEEETLEQAYDDPGPVWVDGDVETAYLGQEIEIEGDSLEGESSVILYEGPASLDDPDRVASIQIYHDEDRHWGEFETADLEPDEAYHFAAGSSEFDGEEFWTDEEDLDVEFDVNTVTQDEAVDLEFDSERDLQHLNVTSDDFDGDELDDIFSYTDGWQNDYTDDVLTLENVPADIDIEVEFDDVDPDEYEFEFETTDSFAWDNASIEVVDDDASVDFADDIGGERGDVVDIPIELEHVQTGAVQIGDYDDDNFQAAAQFDVDDYSADEITLQFDTYAPNEGEDSWSVHPDDEDEYDVEILEAETSINFDEGEALGVHDYEIIAGTSYDDEGEHAAVEDDSETDTNFFSVFEPEPVSDVDFEIAPAGTDLGDYEEYDEAHTTSSSDVAFHDELVVTLEDFGMSGAVDAMSDDDVGAMLEDAGMNLTLEEQDPGPNVDAIVWSTASDDEDADYEIDVTAVYTDLEDYDGDLVATIDYADAEAFDEGGYDLTLEVTEDSMFADDEDEEMEIESSFEVLEPELDLHPDNDEVPNSDDAEVTGTTTVAPGSEISTSASSAGNFTDGADAVVDADGTFTAVYDFSEYEAGVDFELEAEHDDRSEFEDYADDLEDDMDAVLVDAEDPLINLDATAPGEVEPGEDAALDVTVSNDGGASDDVDVVVTIDGEELENETVTLDAGDEWSESFEFDTAEEADIDWEVTAGEEADSDTVTVVAQEEPDDEDADDEDAVDDGAGDDDEEPADDDETPGFGVAVAVVALLAAAMLALRRQE</sequence>
<feature type="compositionally biased region" description="Polar residues" evidence="13">
    <location>
        <begin position="576"/>
        <end position="594"/>
    </location>
</feature>
<evidence type="ECO:0000256" key="8">
    <source>
        <dbReference type="ARBA" id="ARBA00022692"/>
    </source>
</evidence>
<keyword evidence="4" id="KW-1003">Cell membrane</keyword>
<keyword evidence="8" id="KW-0812">Transmembrane</keyword>
<dbReference type="Gene3D" id="2.60.40.10">
    <property type="entry name" value="Immunoglobulins"/>
    <property type="match status" value="1"/>
</dbReference>
<evidence type="ECO:0000259" key="15">
    <source>
        <dbReference type="Pfam" id="PF18204"/>
    </source>
</evidence>
<reference evidence="17 18" key="1">
    <citation type="submission" date="2016-10" db="EMBL/GenBank/DDBJ databases">
        <authorList>
            <person name="de Groot N.N."/>
        </authorList>
    </citation>
    <scope>NUCLEOTIDE SEQUENCE [LARGE SCALE GENOMIC DNA]</scope>
    <source>
        <strain evidence="17 18">SP2</strain>
    </source>
</reference>
<keyword evidence="9" id="KW-0732">Signal</keyword>
<keyword evidence="10" id="KW-1133">Transmembrane helix</keyword>
<dbReference type="Pfam" id="PF18204">
    <property type="entry name" value="PGF-CTERM"/>
    <property type="match status" value="1"/>
</dbReference>
<dbReference type="RefSeq" id="WP_015233590.1">
    <property type="nucleotide sequence ID" value="NC_019792.1"/>
</dbReference>
<evidence type="ECO:0000256" key="7">
    <source>
        <dbReference type="ARBA" id="ARBA00022601"/>
    </source>
</evidence>
<feature type="domain" description="PGF-CTERM archaeal protein-sorting signal" evidence="15">
    <location>
        <begin position="782"/>
        <end position="804"/>
    </location>
</feature>
<comment type="similarity">
    <text evidence="3">Belongs to the halobacterial S-layer protein family.</text>
</comment>
<feature type="compositionally biased region" description="Acidic residues" evidence="13">
    <location>
        <begin position="752"/>
        <end position="782"/>
    </location>
</feature>
<comment type="subcellular location">
    <subcellularLocation>
        <location evidence="1">Cell membrane</location>
    </subcellularLocation>
    <subcellularLocation>
        <location evidence="2">Secreted</location>
        <location evidence="2">Cell wall</location>
        <location evidence="2">S-layer</location>
    </subcellularLocation>
</comment>